<feature type="region of interest" description="Disordered" evidence="1">
    <location>
        <begin position="28"/>
        <end position="50"/>
    </location>
</feature>
<proteinExistence type="predicted"/>
<dbReference type="AlphaFoldDB" id="A0A540V4P5"/>
<keyword evidence="4" id="KW-1185">Reference proteome</keyword>
<organism evidence="3 4">
    <name type="scientific">Ureibacillus terrenus</name>
    <dbReference type="NCBI Taxonomy" id="118246"/>
    <lineage>
        <taxon>Bacteria</taxon>
        <taxon>Bacillati</taxon>
        <taxon>Bacillota</taxon>
        <taxon>Bacilli</taxon>
        <taxon>Bacillales</taxon>
        <taxon>Caryophanaceae</taxon>
        <taxon>Ureibacillus</taxon>
    </lineage>
</organism>
<accession>A0A540V4P5</accession>
<feature type="chain" id="PRO_5039237206" description="DUF4352 domain-containing protein" evidence="2">
    <location>
        <begin position="22"/>
        <end position="173"/>
    </location>
</feature>
<dbReference type="OrthoDB" id="2453128at2"/>
<reference evidence="3 4" key="1">
    <citation type="submission" date="2019-06" db="EMBL/GenBank/DDBJ databases">
        <title>Genome sequence of Ureibacillus terrenus.</title>
        <authorList>
            <person name="Maclea K.S."/>
            <person name="Simoes M."/>
        </authorList>
    </citation>
    <scope>NUCLEOTIDE SEQUENCE [LARGE SCALE GENOMIC DNA]</scope>
    <source>
        <strain evidence="3 4">ATCC BAA-384</strain>
    </source>
</reference>
<evidence type="ECO:0000313" key="4">
    <source>
        <dbReference type="Proteomes" id="UP000315753"/>
    </source>
</evidence>
<feature type="compositionally biased region" description="Acidic residues" evidence="1">
    <location>
        <begin position="38"/>
        <end position="50"/>
    </location>
</feature>
<keyword evidence="2" id="KW-0732">Signal</keyword>
<dbReference type="Proteomes" id="UP000315753">
    <property type="component" value="Unassembled WGS sequence"/>
</dbReference>
<evidence type="ECO:0000256" key="2">
    <source>
        <dbReference type="SAM" id="SignalP"/>
    </source>
</evidence>
<feature type="signal peptide" evidence="2">
    <location>
        <begin position="1"/>
        <end position="21"/>
    </location>
</feature>
<sequence length="173" mass="19733">MKKIYFPIALLLLFLLLAACGETTEENVNGKVENTEQTSEDTGTDEEEERANEINQVIVDNENVKATLVKIVKKEDPIWGRSIEVIFDVQNKRQDSIEVQARSVSADGRMVDEALLTMSQEVAPGKSATAKLTIQEFEGYEFPELKENFEMTLHIFSWNQMDYQEDHPVKVTF</sequence>
<dbReference type="EMBL" id="VIGD01000003">
    <property type="protein sequence ID" value="TQE91722.1"/>
    <property type="molecule type" value="Genomic_DNA"/>
</dbReference>
<name>A0A540V4P5_9BACL</name>
<evidence type="ECO:0000313" key="3">
    <source>
        <dbReference type="EMBL" id="TQE91722.1"/>
    </source>
</evidence>
<comment type="caution">
    <text evidence="3">The sequence shown here is derived from an EMBL/GenBank/DDBJ whole genome shotgun (WGS) entry which is preliminary data.</text>
</comment>
<evidence type="ECO:0000256" key="1">
    <source>
        <dbReference type="SAM" id="MobiDB-lite"/>
    </source>
</evidence>
<gene>
    <name evidence="3" type="ORF">FKZ59_03095</name>
</gene>
<protein>
    <recommendedName>
        <fullName evidence="5">DUF4352 domain-containing protein</fullName>
    </recommendedName>
</protein>
<dbReference type="RefSeq" id="WP_141601281.1">
    <property type="nucleotide sequence ID" value="NZ_VIGD01000003.1"/>
</dbReference>
<dbReference type="PROSITE" id="PS51257">
    <property type="entry name" value="PROKAR_LIPOPROTEIN"/>
    <property type="match status" value="1"/>
</dbReference>
<evidence type="ECO:0008006" key="5">
    <source>
        <dbReference type="Google" id="ProtNLM"/>
    </source>
</evidence>